<reference evidence="1" key="1">
    <citation type="journal article" date="2013" name="Nature">
        <title>Insights into bilaterian evolution from three spiralian genomes.</title>
        <authorList>
            <person name="Simakov O."/>
            <person name="Marletaz F."/>
            <person name="Cho S.J."/>
            <person name="Edsinger-Gonzales E."/>
            <person name="Havlak P."/>
            <person name="Hellsten U."/>
            <person name="Kuo D.H."/>
            <person name="Larsson T."/>
            <person name="Lv J."/>
            <person name="Arendt D."/>
            <person name="Savage R."/>
            <person name="Osoegawa K."/>
            <person name="de Jong P."/>
            <person name="Grimwood J."/>
            <person name="Chapman J.A."/>
            <person name="Shapiro H."/>
            <person name="Aerts A."/>
            <person name="Otillar R.P."/>
            <person name="Terry A.Y."/>
            <person name="Boore J.L."/>
            <person name="Grigoriev I.V."/>
            <person name="Lindberg D.R."/>
            <person name="Seaver E.C."/>
            <person name="Weisblat D.A."/>
            <person name="Putnam N.H."/>
            <person name="Rokhsar D.S."/>
        </authorList>
    </citation>
    <scope>NUCLEOTIDE SEQUENCE</scope>
    <source>
        <strain evidence="1">I ESC-2004</strain>
    </source>
</reference>
<organism evidence="1">
    <name type="scientific">Capitella teleta</name>
    <name type="common">Polychaete worm</name>
    <dbReference type="NCBI Taxonomy" id="283909"/>
    <lineage>
        <taxon>Eukaryota</taxon>
        <taxon>Metazoa</taxon>
        <taxon>Spiralia</taxon>
        <taxon>Lophotrochozoa</taxon>
        <taxon>Annelida</taxon>
        <taxon>Polychaeta</taxon>
        <taxon>Sedentaria</taxon>
        <taxon>Scolecida</taxon>
        <taxon>Capitellidae</taxon>
        <taxon>Capitella</taxon>
    </lineage>
</organism>
<evidence type="ECO:0000313" key="1">
    <source>
        <dbReference type="EMBL" id="ELT93118.1"/>
    </source>
</evidence>
<gene>
    <name evidence="1" type="ORF">CAPTEDRAFT_198650</name>
</gene>
<dbReference type="AlphaFoldDB" id="R7TH29"/>
<feature type="non-terminal residue" evidence="1">
    <location>
        <position position="1"/>
    </location>
</feature>
<proteinExistence type="predicted"/>
<protein>
    <submittedName>
        <fullName evidence="1">Uncharacterized protein</fullName>
    </submittedName>
</protein>
<name>R7TH29_CAPTE</name>
<accession>R7TH29</accession>
<dbReference type="EMBL" id="KB309867">
    <property type="protein sequence ID" value="ELT93118.1"/>
    <property type="molecule type" value="Genomic_DNA"/>
</dbReference>
<sequence>LIILMKQSWQGIVQDQLHQGMQRSLFLHQAPVDQNYSTHMLNWPLLAYHKLVDDAAQLEYSLEQELHSHRLIGKSNPSLAALYQVMLDLPAADGLAQGVYFAIQFQMGRQMVSHFFEGGSFSGFHYAKGLPPIMAHHQERQVNSYRVFTDADLFRRQHFLASRSSSISAKRYGKDSTGKT</sequence>
<dbReference type="HOGENOM" id="CLU_1497642_0_0_1"/>